<keyword evidence="3" id="KW-1185">Reference proteome</keyword>
<proteinExistence type="predicted"/>
<evidence type="ECO:0000313" key="2">
    <source>
        <dbReference type="EnsemblPlants" id="LPERR01G38550.1"/>
    </source>
</evidence>
<dbReference type="EnsemblPlants" id="LPERR01G38550.1">
    <property type="protein sequence ID" value="LPERR01G38550.1"/>
    <property type="gene ID" value="LPERR01G38550"/>
</dbReference>
<evidence type="ECO:0000256" key="1">
    <source>
        <dbReference type="SAM" id="MobiDB-lite"/>
    </source>
</evidence>
<feature type="region of interest" description="Disordered" evidence="1">
    <location>
        <begin position="48"/>
        <end position="80"/>
    </location>
</feature>
<dbReference type="Gramene" id="LPERR01G38550.1">
    <property type="protein sequence ID" value="LPERR01G38550.1"/>
    <property type="gene ID" value="LPERR01G38550"/>
</dbReference>
<organism evidence="2 3">
    <name type="scientific">Leersia perrieri</name>
    <dbReference type="NCBI Taxonomy" id="77586"/>
    <lineage>
        <taxon>Eukaryota</taxon>
        <taxon>Viridiplantae</taxon>
        <taxon>Streptophyta</taxon>
        <taxon>Embryophyta</taxon>
        <taxon>Tracheophyta</taxon>
        <taxon>Spermatophyta</taxon>
        <taxon>Magnoliopsida</taxon>
        <taxon>Liliopsida</taxon>
        <taxon>Poales</taxon>
        <taxon>Poaceae</taxon>
        <taxon>BOP clade</taxon>
        <taxon>Oryzoideae</taxon>
        <taxon>Oryzeae</taxon>
        <taxon>Oryzinae</taxon>
        <taxon>Leersia</taxon>
    </lineage>
</organism>
<dbReference type="HOGENOM" id="CLU_2376297_0_0_1"/>
<reference evidence="2" key="3">
    <citation type="submission" date="2015-04" db="UniProtKB">
        <authorList>
            <consortium name="EnsemblPlants"/>
        </authorList>
    </citation>
    <scope>IDENTIFICATION</scope>
</reference>
<protein>
    <submittedName>
        <fullName evidence="2">Uncharacterized protein</fullName>
    </submittedName>
</protein>
<accession>A0A0D9VAC3</accession>
<name>A0A0D9VAC3_9ORYZ</name>
<feature type="region of interest" description="Disordered" evidence="1">
    <location>
        <begin position="1"/>
        <end position="31"/>
    </location>
</feature>
<dbReference type="Proteomes" id="UP000032180">
    <property type="component" value="Chromosome 1"/>
</dbReference>
<evidence type="ECO:0000313" key="3">
    <source>
        <dbReference type="Proteomes" id="UP000032180"/>
    </source>
</evidence>
<reference evidence="3" key="2">
    <citation type="submission" date="2013-12" db="EMBL/GenBank/DDBJ databases">
        <authorList>
            <person name="Yu Y."/>
            <person name="Lee S."/>
            <person name="de Baynast K."/>
            <person name="Wissotski M."/>
            <person name="Liu L."/>
            <person name="Talag J."/>
            <person name="Goicoechea J."/>
            <person name="Angelova A."/>
            <person name="Jetty R."/>
            <person name="Kudrna D."/>
            <person name="Golser W."/>
            <person name="Rivera L."/>
            <person name="Zhang J."/>
            <person name="Wing R."/>
        </authorList>
    </citation>
    <scope>NUCLEOTIDE SEQUENCE</scope>
</reference>
<dbReference type="AlphaFoldDB" id="A0A0D9VAC3"/>
<reference evidence="2 3" key="1">
    <citation type="submission" date="2012-08" db="EMBL/GenBank/DDBJ databases">
        <title>Oryza genome evolution.</title>
        <authorList>
            <person name="Wing R.A."/>
        </authorList>
    </citation>
    <scope>NUCLEOTIDE SEQUENCE</scope>
</reference>
<sequence>MSAPGPLAWTAVPSWTGAESASRRGKAPPDSALRCLSSAPIGLALTFGSFRPTRPGRERHSPLFSSPLSRRTSDGDGASPLQAVILVDSLGNQGDLEGKSGVDCGGR</sequence>